<evidence type="ECO:0000313" key="1">
    <source>
        <dbReference type="EMBL" id="CEK83968.1"/>
    </source>
</evidence>
<name>A0A0B7ASZ5_9EUPU</name>
<reference evidence="1" key="1">
    <citation type="submission" date="2014-12" db="EMBL/GenBank/DDBJ databases">
        <title>Insight into the proteome of Arion vulgaris.</title>
        <authorList>
            <person name="Aradska J."/>
            <person name="Bulat T."/>
            <person name="Smidak R."/>
            <person name="Sarate P."/>
            <person name="Gangsoo J."/>
            <person name="Sialana F."/>
            <person name="Bilban M."/>
            <person name="Lubec G."/>
        </authorList>
    </citation>
    <scope>NUCLEOTIDE SEQUENCE</scope>
    <source>
        <tissue evidence="1">Skin</tissue>
    </source>
</reference>
<accession>A0A0B7ASZ5</accession>
<dbReference type="EMBL" id="HACG01037103">
    <property type="protein sequence ID" value="CEK83968.1"/>
    <property type="molecule type" value="Transcribed_RNA"/>
</dbReference>
<proteinExistence type="predicted"/>
<feature type="non-terminal residue" evidence="1">
    <location>
        <position position="1"/>
    </location>
</feature>
<dbReference type="AlphaFoldDB" id="A0A0B7ASZ5"/>
<gene>
    <name evidence="1" type="primary">ORF140008</name>
</gene>
<protein>
    <submittedName>
        <fullName evidence="1">Uncharacterized protein</fullName>
    </submittedName>
</protein>
<organism evidence="1">
    <name type="scientific">Arion vulgaris</name>
    <dbReference type="NCBI Taxonomy" id="1028688"/>
    <lineage>
        <taxon>Eukaryota</taxon>
        <taxon>Metazoa</taxon>
        <taxon>Spiralia</taxon>
        <taxon>Lophotrochozoa</taxon>
        <taxon>Mollusca</taxon>
        <taxon>Gastropoda</taxon>
        <taxon>Heterobranchia</taxon>
        <taxon>Euthyneura</taxon>
        <taxon>Panpulmonata</taxon>
        <taxon>Eupulmonata</taxon>
        <taxon>Stylommatophora</taxon>
        <taxon>Helicina</taxon>
        <taxon>Arionoidea</taxon>
        <taxon>Arionidae</taxon>
        <taxon>Arion</taxon>
    </lineage>
</organism>
<sequence length="70" mass="7521">VRKGSLNVLGMSFQSIAAPSDIVAMPTNNLSAHSLPLTPACPEIKMEISLTPVYTSSFPQFHLIIHVSTL</sequence>